<dbReference type="Proteomes" id="UP000238479">
    <property type="component" value="Chromosome 5"/>
</dbReference>
<protein>
    <submittedName>
        <fullName evidence="10">Putative nucleotidyltransferase, Ribonuclease H</fullName>
        <ecNumber evidence="10">2.7.7.-</ecNumber>
        <ecNumber evidence="10">3.1.26.4</ecNumber>
    </submittedName>
</protein>
<feature type="compositionally biased region" description="Polar residues" evidence="8">
    <location>
        <begin position="488"/>
        <end position="505"/>
    </location>
</feature>
<dbReference type="GO" id="GO:0003964">
    <property type="term" value="F:RNA-directed DNA polymerase activity"/>
    <property type="evidence" value="ECO:0007669"/>
    <property type="project" value="UniProtKB-KW"/>
</dbReference>
<dbReference type="InterPro" id="IPR021109">
    <property type="entry name" value="Peptidase_aspartic_dom_sf"/>
</dbReference>
<dbReference type="Gene3D" id="3.10.10.10">
    <property type="entry name" value="HIV Type 1 Reverse Transcriptase, subunit A, domain 1"/>
    <property type="match status" value="1"/>
</dbReference>
<dbReference type="Pfam" id="PF13975">
    <property type="entry name" value="gag-asp_proteas"/>
    <property type="match status" value="1"/>
</dbReference>
<evidence type="ECO:0000256" key="4">
    <source>
        <dbReference type="ARBA" id="ARBA00022722"/>
    </source>
</evidence>
<name>A0A2P6Q7I6_ROSCH</name>
<keyword evidence="2 10" id="KW-0808">Transferase</keyword>
<accession>A0A2P6Q7I6</accession>
<feature type="compositionally biased region" description="Low complexity" evidence="8">
    <location>
        <begin position="469"/>
        <end position="487"/>
    </location>
</feature>
<dbReference type="CDD" id="cd00303">
    <property type="entry name" value="retropepsin_like"/>
    <property type="match status" value="1"/>
</dbReference>
<evidence type="ECO:0000256" key="5">
    <source>
        <dbReference type="ARBA" id="ARBA00022759"/>
    </source>
</evidence>
<evidence type="ECO:0000259" key="9">
    <source>
        <dbReference type="PROSITE" id="PS50878"/>
    </source>
</evidence>
<dbReference type="Gene3D" id="3.30.70.270">
    <property type="match status" value="2"/>
</dbReference>
<dbReference type="InterPro" id="IPR000477">
    <property type="entry name" value="RT_dom"/>
</dbReference>
<dbReference type="InterPro" id="IPR043502">
    <property type="entry name" value="DNA/RNA_pol_sf"/>
</dbReference>
<comment type="caution">
    <text evidence="10">The sequence shown here is derived from an EMBL/GenBank/DDBJ whole genome shotgun (WGS) entry which is preliminary data.</text>
</comment>
<proteinExistence type="predicted"/>
<dbReference type="PANTHER" id="PTHR24559">
    <property type="entry name" value="TRANSPOSON TY3-I GAG-POL POLYPROTEIN"/>
    <property type="match status" value="1"/>
</dbReference>
<evidence type="ECO:0000313" key="10">
    <source>
        <dbReference type="EMBL" id="PRQ30153.1"/>
    </source>
</evidence>
<evidence type="ECO:0000256" key="2">
    <source>
        <dbReference type="ARBA" id="ARBA00022679"/>
    </source>
</evidence>
<feature type="region of interest" description="Disordered" evidence="8">
    <location>
        <begin position="41"/>
        <end position="61"/>
    </location>
</feature>
<dbReference type="EC" id="2.7.7.-" evidence="10"/>
<keyword evidence="5" id="KW-0255">Endonuclease</keyword>
<reference evidence="10 11" key="1">
    <citation type="journal article" date="2018" name="Nat. Genet.">
        <title>The Rosa genome provides new insights in the design of modern roses.</title>
        <authorList>
            <person name="Bendahmane M."/>
        </authorList>
    </citation>
    <scope>NUCLEOTIDE SEQUENCE [LARGE SCALE GENOMIC DNA]</scope>
    <source>
        <strain evidence="11">cv. Old Blush</strain>
    </source>
</reference>
<dbReference type="InterPro" id="IPR005162">
    <property type="entry name" value="Retrotrans_gag_dom"/>
</dbReference>
<sequence>MRSENAEIQAQNAEFQSQLLDELRALRVISVNHSSPAPLSPNPLQFGSIPSSEPSTSTVSAPSPIYPHGLGILSFTPGEISSGIIVSLTATTLPISNSPANTHVNSGASASILRGKMVATCGSPVVVSDVPSGLAYTDFNFPNHVSHSSNIPVPSMGYPGFHSHNMPAPTMGYILGNSFHGGSMPLGPSGASSYYPQWQANSSSDNVSQWHAYPSNNNGPQNRPTLPFAVNHYLTTQSPTQPHTVQAPATYSTYPTSYPQFHQPQIHNHKYQPQGAQFPLQPDMDPNLPTMRQMRLDFQTFGGGDPLHWLNKAEQYFDLYQIPEARRVAIAAMHLVDEAADVWHLFRHHYPGTWVGFTELLMREFGSHNRTDYQAALTKLSQSGTVSEFKSQFNKYARRAPGFSDDILLACFLGGLKEDISVDVRAMRPTSLYQAYELAMIFEERHMRQRGGVSQRVQVSSSTPTYNQRSTNFSSSSGRNSSLPSNRFTSAQGTRSNMHTSSSTSADRKLSQHDYHDRRARGLCFFCDEPYKGGHVCKKTSGQGRALLIEGIPEESELVTPPPELEEGDSEGTSRDRKLDELTVSLHVIGDIDNPRTMQLKGRYNNKSVHVLIDGGATHSFIHPSLLHNTSQQVNKLSSLKVVVATGPHVKTSGKMQLEMQLQGTPIDTEVFVLPINGCEVLLGASWLRTLGDIIWNYEKMTMKFSVQGREFMLQGILDNDTALVSGATMTKLLKQEKQAMLIQLMEISSADNGSLNFVDPAIVTLINKFATLFDKSTSLPPHRRQDHRIELLPGTTLVSVRPYRYPQFQKNEVEKICNELLVEKQIQHSTSPFSSPVILVKKKDGSNRMCVDYRSLNVVTVKDKFPIPVVDELLDELHGAVYFTKLDLRSGYHQIRMHPKDVHKTAFRTHQGHYEFLVMPFGLTPSTFQSLMNEVFHDFLRKFVLVFFDDILIYSKSLEEHLMHLSRVFSRLEDNQLKVKLSKCAFGTKSVEYLGHIISDKGVSVDPEKIEAIRNWKKRMTLKGLRAFLGLSGYYRKFCKKLWYYCQTINEHASEGQLQVDSRSRKSF</sequence>
<dbReference type="Gene3D" id="2.40.70.10">
    <property type="entry name" value="Acid Proteases"/>
    <property type="match status" value="1"/>
</dbReference>
<dbReference type="GO" id="GO:0006508">
    <property type="term" value="P:proteolysis"/>
    <property type="evidence" value="ECO:0007669"/>
    <property type="project" value="UniProtKB-KW"/>
</dbReference>
<gene>
    <name evidence="10" type="ORF">RchiOBHm_Chr5g0021481</name>
</gene>
<keyword evidence="4" id="KW-0540">Nuclease</keyword>
<feature type="domain" description="Reverse transcriptase" evidence="9">
    <location>
        <begin position="822"/>
        <end position="999"/>
    </location>
</feature>
<feature type="compositionally biased region" description="Low complexity" evidence="8">
    <location>
        <begin position="451"/>
        <end position="462"/>
    </location>
</feature>
<evidence type="ECO:0000256" key="8">
    <source>
        <dbReference type="SAM" id="MobiDB-lite"/>
    </source>
</evidence>
<evidence type="ECO:0000256" key="7">
    <source>
        <dbReference type="ARBA" id="ARBA00022918"/>
    </source>
</evidence>
<dbReference type="GO" id="GO:0004523">
    <property type="term" value="F:RNA-DNA hybrid ribonuclease activity"/>
    <property type="evidence" value="ECO:0007669"/>
    <property type="project" value="UniProtKB-EC"/>
</dbReference>
<dbReference type="Pfam" id="PF03732">
    <property type="entry name" value="Retrotrans_gag"/>
    <property type="match status" value="1"/>
</dbReference>
<dbReference type="CDD" id="cd01647">
    <property type="entry name" value="RT_LTR"/>
    <property type="match status" value="1"/>
</dbReference>
<dbReference type="PANTHER" id="PTHR24559:SF444">
    <property type="entry name" value="REVERSE TRANSCRIPTASE DOMAIN-CONTAINING PROTEIN"/>
    <property type="match status" value="1"/>
</dbReference>
<dbReference type="SUPFAM" id="SSF56672">
    <property type="entry name" value="DNA/RNA polymerases"/>
    <property type="match status" value="1"/>
</dbReference>
<evidence type="ECO:0000256" key="3">
    <source>
        <dbReference type="ARBA" id="ARBA00022695"/>
    </source>
</evidence>
<dbReference type="STRING" id="74649.A0A2P6Q7I6"/>
<dbReference type="AlphaFoldDB" id="A0A2P6Q7I6"/>
<dbReference type="InterPro" id="IPR043128">
    <property type="entry name" value="Rev_trsase/Diguanyl_cyclase"/>
</dbReference>
<dbReference type="FunFam" id="3.10.10.10:FF:000007">
    <property type="entry name" value="Retrovirus-related Pol polyprotein from transposon 17.6-like Protein"/>
    <property type="match status" value="1"/>
</dbReference>
<dbReference type="Pfam" id="PF00078">
    <property type="entry name" value="RVT_1"/>
    <property type="match status" value="1"/>
</dbReference>
<keyword evidence="7" id="KW-0695">RNA-directed DNA polymerase</keyword>
<dbReference type="EC" id="3.1.26.4" evidence="10"/>
<keyword evidence="1" id="KW-0645">Protease</keyword>
<keyword evidence="3 10" id="KW-0548">Nucleotidyltransferase</keyword>
<feature type="region of interest" description="Disordered" evidence="8">
    <location>
        <begin position="451"/>
        <end position="513"/>
    </location>
</feature>
<keyword evidence="6 10" id="KW-0378">Hydrolase</keyword>
<evidence type="ECO:0000256" key="6">
    <source>
        <dbReference type="ARBA" id="ARBA00022801"/>
    </source>
</evidence>
<organism evidence="10 11">
    <name type="scientific">Rosa chinensis</name>
    <name type="common">China rose</name>
    <dbReference type="NCBI Taxonomy" id="74649"/>
    <lineage>
        <taxon>Eukaryota</taxon>
        <taxon>Viridiplantae</taxon>
        <taxon>Streptophyta</taxon>
        <taxon>Embryophyta</taxon>
        <taxon>Tracheophyta</taxon>
        <taxon>Spermatophyta</taxon>
        <taxon>Magnoliopsida</taxon>
        <taxon>eudicotyledons</taxon>
        <taxon>Gunneridae</taxon>
        <taxon>Pentapetalae</taxon>
        <taxon>rosids</taxon>
        <taxon>fabids</taxon>
        <taxon>Rosales</taxon>
        <taxon>Rosaceae</taxon>
        <taxon>Rosoideae</taxon>
        <taxon>Rosoideae incertae sedis</taxon>
        <taxon>Rosa</taxon>
    </lineage>
</organism>
<dbReference type="InterPro" id="IPR053134">
    <property type="entry name" value="RNA-dir_DNA_polymerase"/>
</dbReference>
<dbReference type="EMBL" id="PDCK01000043">
    <property type="protein sequence ID" value="PRQ30153.1"/>
    <property type="molecule type" value="Genomic_DNA"/>
</dbReference>
<dbReference type="Gramene" id="PRQ30153">
    <property type="protein sequence ID" value="PRQ30153"/>
    <property type="gene ID" value="RchiOBHm_Chr5g0021481"/>
</dbReference>
<dbReference type="OMA" id="MEISEHT"/>
<keyword evidence="11" id="KW-1185">Reference proteome</keyword>
<evidence type="ECO:0000256" key="1">
    <source>
        <dbReference type="ARBA" id="ARBA00022670"/>
    </source>
</evidence>
<evidence type="ECO:0000313" key="11">
    <source>
        <dbReference type="Proteomes" id="UP000238479"/>
    </source>
</evidence>
<dbReference type="GO" id="GO:0008233">
    <property type="term" value="F:peptidase activity"/>
    <property type="evidence" value="ECO:0007669"/>
    <property type="project" value="UniProtKB-KW"/>
</dbReference>
<dbReference type="PROSITE" id="PS50878">
    <property type="entry name" value="RT_POL"/>
    <property type="match status" value="1"/>
</dbReference>
<feature type="region of interest" description="Disordered" evidence="8">
    <location>
        <begin position="554"/>
        <end position="576"/>
    </location>
</feature>
<dbReference type="SUPFAM" id="SSF50630">
    <property type="entry name" value="Acid proteases"/>
    <property type="match status" value="1"/>
</dbReference>